<dbReference type="EMBL" id="MU001502">
    <property type="protein sequence ID" value="KAF2443589.1"/>
    <property type="molecule type" value="Genomic_DNA"/>
</dbReference>
<protein>
    <submittedName>
        <fullName evidence="1">Uncharacterized protein</fullName>
    </submittedName>
</protein>
<proteinExistence type="predicted"/>
<reference evidence="1" key="1">
    <citation type="journal article" date="2020" name="Stud. Mycol.">
        <title>101 Dothideomycetes genomes: a test case for predicting lifestyles and emergence of pathogens.</title>
        <authorList>
            <person name="Haridas S."/>
            <person name="Albert R."/>
            <person name="Binder M."/>
            <person name="Bloem J."/>
            <person name="Labutti K."/>
            <person name="Salamov A."/>
            <person name="Andreopoulos B."/>
            <person name="Baker S."/>
            <person name="Barry K."/>
            <person name="Bills G."/>
            <person name="Bluhm B."/>
            <person name="Cannon C."/>
            <person name="Castanera R."/>
            <person name="Culley D."/>
            <person name="Daum C."/>
            <person name="Ezra D."/>
            <person name="Gonzalez J."/>
            <person name="Henrissat B."/>
            <person name="Kuo A."/>
            <person name="Liang C."/>
            <person name="Lipzen A."/>
            <person name="Lutzoni F."/>
            <person name="Magnuson J."/>
            <person name="Mondo S."/>
            <person name="Nolan M."/>
            <person name="Ohm R."/>
            <person name="Pangilinan J."/>
            <person name="Park H.-J."/>
            <person name="Ramirez L."/>
            <person name="Alfaro M."/>
            <person name="Sun H."/>
            <person name="Tritt A."/>
            <person name="Yoshinaga Y."/>
            <person name="Zwiers L.-H."/>
            <person name="Turgeon B."/>
            <person name="Goodwin S."/>
            <person name="Spatafora J."/>
            <person name="Crous P."/>
            <person name="Grigoriev I."/>
        </authorList>
    </citation>
    <scope>NUCLEOTIDE SEQUENCE</scope>
    <source>
        <strain evidence="1">CBS 690.94</strain>
    </source>
</reference>
<gene>
    <name evidence="1" type="ORF">P171DRAFT_40888</name>
</gene>
<accession>A0A9P4PEJ9</accession>
<comment type="caution">
    <text evidence="1">The sequence shown here is derived from an EMBL/GenBank/DDBJ whole genome shotgun (WGS) entry which is preliminary data.</text>
</comment>
<evidence type="ECO:0000313" key="1">
    <source>
        <dbReference type="EMBL" id="KAF2443589.1"/>
    </source>
</evidence>
<dbReference type="AlphaFoldDB" id="A0A9P4PEJ9"/>
<evidence type="ECO:0000313" key="2">
    <source>
        <dbReference type="Proteomes" id="UP000799764"/>
    </source>
</evidence>
<name>A0A9P4PEJ9_9PLEO</name>
<sequence length="153" mass="16609">MARLQGGALSAEEAPQATQACQARSAENNRLSILGVGGRQFTNRIASLVNVVDQNGMLHWGRRRTQAAFASTREHRPRRSRARTLHAPCSLGFRAPRKDACQCRCMCSLWFPSRCAVPVPGSSPLAVPEHSCACLSLPSFIQDSFAFLTGVAI</sequence>
<organism evidence="1 2">
    <name type="scientific">Karstenula rhodostoma CBS 690.94</name>
    <dbReference type="NCBI Taxonomy" id="1392251"/>
    <lineage>
        <taxon>Eukaryota</taxon>
        <taxon>Fungi</taxon>
        <taxon>Dikarya</taxon>
        <taxon>Ascomycota</taxon>
        <taxon>Pezizomycotina</taxon>
        <taxon>Dothideomycetes</taxon>
        <taxon>Pleosporomycetidae</taxon>
        <taxon>Pleosporales</taxon>
        <taxon>Massarineae</taxon>
        <taxon>Didymosphaeriaceae</taxon>
        <taxon>Karstenula</taxon>
    </lineage>
</organism>
<keyword evidence="2" id="KW-1185">Reference proteome</keyword>
<dbReference type="Proteomes" id="UP000799764">
    <property type="component" value="Unassembled WGS sequence"/>
</dbReference>